<reference evidence="2" key="2">
    <citation type="submission" date="2015-01" db="EMBL/GenBank/DDBJ databases">
        <title>Evolutionary Origins and Diversification of the Mycorrhizal Mutualists.</title>
        <authorList>
            <consortium name="DOE Joint Genome Institute"/>
            <consortium name="Mycorrhizal Genomics Consortium"/>
            <person name="Kohler A."/>
            <person name="Kuo A."/>
            <person name="Nagy L.G."/>
            <person name="Floudas D."/>
            <person name="Copeland A."/>
            <person name="Barry K.W."/>
            <person name="Cichocki N."/>
            <person name="Veneault-Fourrey C."/>
            <person name="LaButti K."/>
            <person name="Lindquist E.A."/>
            <person name="Lipzen A."/>
            <person name="Lundell T."/>
            <person name="Morin E."/>
            <person name="Murat C."/>
            <person name="Riley R."/>
            <person name="Ohm R."/>
            <person name="Sun H."/>
            <person name="Tunlid A."/>
            <person name="Henrissat B."/>
            <person name="Grigoriev I.V."/>
            <person name="Hibbett D.S."/>
            <person name="Martin F."/>
        </authorList>
    </citation>
    <scope>NUCLEOTIDE SEQUENCE [LARGE SCALE GENOMIC DNA]</scope>
    <source>
        <strain evidence="2">F 1598</strain>
    </source>
</reference>
<evidence type="ECO:0000313" key="2">
    <source>
        <dbReference type="Proteomes" id="UP000054166"/>
    </source>
</evidence>
<proteinExistence type="predicted"/>
<dbReference type="EMBL" id="KN833010">
    <property type="protein sequence ID" value="KIM79327.1"/>
    <property type="molecule type" value="Genomic_DNA"/>
</dbReference>
<reference evidence="1 2" key="1">
    <citation type="submission" date="2014-04" db="EMBL/GenBank/DDBJ databases">
        <authorList>
            <consortium name="DOE Joint Genome Institute"/>
            <person name="Kuo A."/>
            <person name="Tarkka M."/>
            <person name="Buscot F."/>
            <person name="Kohler A."/>
            <person name="Nagy L.G."/>
            <person name="Floudas D."/>
            <person name="Copeland A."/>
            <person name="Barry K.W."/>
            <person name="Cichocki N."/>
            <person name="Veneault-Fourrey C."/>
            <person name="LaButti K."/>
            <person name="Lindquist E.A."/>
            <person name="Lipzen A."/>
            <person name="Lundell T."/>
            <person name="Morin E."/>
            <person name="Murat C."/>
            <person name="Sun H."/>
            <person name="Tunlid A."/>
            <person name="Henrissat B."/>
            <person name="Grigoriev I.V."/>
            <person name="Hibbett D.S."/>
            <person name="Martin F."/>
            <person name="Nordberg H.P."/>
            <person name="Cantor M.N."/>
            <person name="Hua S.X."/>
        </authorList>
    </citation>
    <scope>NUCLEOTIDE SEQUENCE [LARGE SCALE GENOMIC DNA]</scope>
    <source>
        <strain evidence="1 2">F 1598</strain>
    </source>
</reference>
<dbReference type="HOGENOM" id="CLU_2723088_0_0_1"/>
<dbReference type="AlphaFoldDB" id="A0A0C3BPT0"/>
<dbReference type="InParanoid" id="A0A0C3BPT0"/>
<protein>
    <submittedName>
        <fullName evidence="1">Uncharacterized protein</fullName>
    </submittedName>
</protein>
<dbReference type="Proteomes" id="UP000054166">
    <property type="component" value="Unassembled WGS sequence"/>
</dbReference>
<evidence type="ECO:0000313" key="1">
    <source>
        <dbReference type="EMBL" id="KIM79327.1"/>
    </source>
</evidence>
<keyword evidence="2" id="KW-1185">Reference proteome</keyword>
<name>A0A0C3BPT0_PILCF</name>
<accession>A0A0C3BPT0</accession>
<organism evidence="1 2">
    <name type="scientific">Piloderma croceum (strain F 1598)</name>
    <dbReference type="NCBI Taxonomy" id="765440"/>
    <lineage>
        <taxon>Eukaryota</taxon>
        <taxon>Fungi</taxon>
        <taxon>Dikarya</taxon>
        <taxon>Basidiomycota</taxon>
        <taxon>Agaricomycotina</taxon>
        <taxon>Agaricomycetes</taxon>
        <taxon>Agaricomycetidae</taxon>
        <taxon>Atheliales</taxon>
        <taxon>Atheliaceae</taxon>
        <taxon>Piloderma</taxon>
    </lineage>
</organism>
<gene>
    <name evidence="1" type="ORF">PILCRDRAFT_564438</name>
</gene>
<sequence length="72" mass="8083">MILSQNTGGELLAISTLHVEQTFSRSSKFPDIYICRSRQKDNEIYGLTLGDYISCMSTDSRGSAMTTRRKDS</sequence>